<comment type="caution">
    <text evidence="1">The sequence shown here is derived from an EMBL/GenBank/DDBJ whole genome shotgun (WGS) entry which is preliminary data.</text>
</comment>
<dbReference type="Proteomes" id="UP000024635">
    <property type="component" value="Unassembled WGS sequence"/>
</dbReference>
<keyword evidence="2" id="KW-1185">Reference proteome</keyword>
<organism evidence="1 2">
    <name type="scientific">Ancylostoma ceylanicum</name>
    <dbReference type="NCBI Taxonomy" id="53326"/>
    <lineage>
        <taxon>Eukaryota</taxon>
        <taxon>Metazoa</taxon>
        <taxon>Ecdysozoa</taxon>
        <taxon>Nematoda</taxon>
        <taxon>Chromadorea</taxon>
        <taxon>Rhabditida</taxon>
        <taxon>Rhabditina</taxon>
        <taxon>Rhabditomorpha</taxon>
        <taxon>Strongyloidea</taxon>
        <taxon>Ancylostomatidae</taxon>
        <taxon>Ancylostomatinae</taxon>
        <taxon>Ancylostoma</taxon>
    </lineage>
</organism>
<sequence length="73" mass="8305">MLRLPRTWKDLEILRKVKGTTMSHSEDDAEEVVHKWGQSATAPMQGGRHLAGPLLEDGRFDAGKWEDAKKLDY</sequence>
<reference evidence="2" key="1">
    <citation type="journal article" date="2015" name="Nat. Genet.">
        <title>The genome and transcriptome of the zoonotic hookworm Ancylostoma ceylanicum identify infection-specific gene families.</title>
        <authorList>
            <person name="Schwarz E.M."/>
            <person name="Hu Y."/>
            <person name="Antoshechkin I."/>
            <person name="Miller M.M."/>
            <person name="Sternberg P.W."/>
            <person name="Aroian R.V."/>
        </authorList>
    </citation>
    <scope>NUCLEOTIDE SEQUENCE</scope>
    <source>
        <strain evidence="2">HY135</strain>
    </source>
</reference>
<proteinExistence type="predicted"/>
<accession>A0A016UQP1</accession>
<name>A0A016UQP1_9BILA</name>
<dbReference type="AlphaFoldDB" id="A0A016UQP1"/>
<evidence type="ECO:0000313" key="2">
    <source>
        <dbReference type="Proteomes" id="UP000024635"/>
    </source>
</evidence>
<dbReference type="EMBL" id="JARK01001368">
    <property type="protein sequence ID" value="EYC16818.1"/>
    <property type="molecule type" value="Genomic_DNA"/>
</dbReference>
<evidence type="ECO:0000313" key="1">
    <source>
        <dbReference type="EMBL" id="EYC16818.1"/>
    </source>
</evidence>
<protein>
    <submittedName>
        <fullName evidence="1">Uncharacterized protein</fullName>
    </submittedName>
</protein>
<gene>
    <name evidence="1" type="primary">Acey_s0032.g2510</name>
    <name evidence="1" type="ORF">Y032_0032g2510</name>
</gene>